<comment type="caution">
    <text evidence="1">The sequence shown here is derived from an EMBL/GenBank/DDBJ whole genome shotgun (WGS) entry which is preliminary data.</text>
</comment>
<protein>
    <submittedName>
        <fullName evidence="1">Uncharacterized protein</fullName>
    </submittedName>
</protein>
<dbReference type="Proteomes" id="UP000696280">
    <property type="component" value="Unassembled WGS sequence"/>
</dbReference>
<gene>
    <name evidence="1" type="ORF">HYFRA_00000599</name>
</gene>
<organism evidence="1 2">
    <name type="scientific">Hymenoscyphus fraxineus</name>
    <dbReference type="NCBI Taxonomy" id="746836"/>
    <lineage>
        <taxon>Eukaryota</taxon>
        <taxon>Fungi</taxon>
        <taxon>Dikarya</taxon>
        <taxon>Ascomycota</taxon>
        <taxon>Pezizomycotina</taxon>
        <taxon>Leotiomycetes</taxon>
        <taxon>Helotiales</taxon>
        <taxon>Helotiaceae</taxon>
        <taxon>Hymenoscyphus</taxon>
    </lineage>
</organism>
<reference evidence="1" key="1">
    <citation type="submission" date="2021-07" db="EMBL/GenBank/DDBJ databases">
        <authorList>
            <person name="Durling M."/>
        </authorList>
    </citation>
    <scope>NUCLEOTIDE SEQUENCE</scope>
</reference>
<keyword evidence="2" id="KW-1185">Reference proteome</keyword>
<evidence type="ECO:0000313" key="2">
    <source>
        <dbReference type="Proteomes" id="UP000696280"/>
    </source>
</evidence>
<name>A0A9N9L5S1_9HELO</name>
<dbReference type="EMBL" id="CAJVRL010000081">
    <property type="protein sequence ID" value="CAG8958245.1"/>
    <property type="molecule type" value="Genomic_DNA"/>
</dbReference>
<proteinExistence type="predicted"/>
<sequence>MPELAKLACRSSAFSCPHCLTRESDASVPEFEMIDAYASVEARKPGNWGGGVPDPAEVARLAASFVHEWKGALDHMLRHWEPPPTID</sequence>
<accession>A0A9N9L5S1</accession>
<dbReference type="AlphaFoldDB" id="A0A9N9L5S1"/>
<evidence type="ECO:0000313" key="1">
    <source>
        <dbReference type="EMBL" id="CAG8958245.1"/>
    </source>
</evidence>